<evidence type="ECO:0000256" key="2">
    <source>
        <dbReference type="ARBA" id="ARBA00022771"/>
    </source>
</evidence>
<sequence>MSCWRIADDVPTALVVSAAIERFANGPANPTQVERITTYLADRNWFTHAADLRVAIANEAQWKLMELPIRLKLALEEVLCEWDTVPPETSSSIGVPVAQTVANNGSYSASYDWVCVACGTENRFEDSFCVTCCEHYSVSVPDAGAPSAPEPRSRPLRQPR</sequence>
<keyword evidence="6" id="KW-1185">Reference proteome</keyword>
<evidence type="ECO:0000256" key="1">
    <source>
        <dbReference type="ARBA" id="ARBA00022723"/>
    </source>
</evidence>
<dbReference type="PROSITE" id="PS01358">
    <property type="entry name" value="ZF_RANBP2_1"/>
    <property type="match status" value="1"/>
</dbReference>
<organism evidence="5 6">
    <name type="scientific">Saprolegnia parasitica (strain CBS 223.65)</name>
    <dbReference type="NCBI Taxonomy" id="695850"/>
    <lineage>
        <taxon>Eukaryota</taxon>
        <taxon>Sar</taxon>
        <taxon>Stramenopiles</taxon>
        <taxon>Oomycota</taxon>
        <taxon>Saprolegniomycetes</taxon>
        <taxon>Saprolegniales</taxon>
        <taxon>Saprolegniaceae</taxon>
        <taxon>Saprolegnia</taxon>
    </lineage>
</organism>
<keyword evidence="2" id="KW-0863">Zinc-finger</keyword>
<feature type="domain" description="RanBP2-type" evidence="4">
    <location>
        <begin position="113"/>
        <end position="132"/>
    </location>
</feature>
<name>A0A067BMF0_SAPPC</name>
<dbReference type="GeneID" id="24137200"/>
<evidence type="ECO:0000259" key="4">
    <source>
        <dbReference type="PROSITE" id="PS01358"/>
    </source>
</evidence>
<dbReference type="RefSeq" id="XP_012209928.1">
    <property type="nucleotide sequence ID" value="XM_012354538.1"/>
</dbReference>
<dbReference type="EMBL" id="KK583354">
    <property type="protein sequence ID" value="KDO19383.1"/>
    <property type="molecule type" value="Genomic_DNA"/>
</dbReference>
<dbReference type="VEuPathDB" id="FungiDB:SPRG_15473"/>
<proteinExistence type="predicted"/>
<dbReference type="Proteomes" id="UP000030745">
    <property type="component" value="Unassembled WGS sequence"/>
</dbReference>
<dbReference type="GO" id="GO:0008270">
    <property type="term" value="F:zinc ion binding"/>
    <property type="evidence" value="ECO:0007669"/>
    <property type="project" value="UniProtKB-KW"/>
</dbReference>
<protein>
    <recommendedName>
        <fullName evidence="4">RanBP2-type domain-containing protein</fullName>
    </recommendedName>
</protein>
<dbReference type="KEGG" id="spar:SPRG_15473"/>
<dbReference type="InterPro" id="IPR001876">
    <property type="entry name" value="Znf_RanBP2"/>
</dbReference>
<reference evidence="5 6" key="1">
    <citation type="journal article" date="2013" name="PLoS Genet.">
        <title>Distinctive expansion of potential virulence genes in the genome of the oomycete fish pathogen Saprolegnia parasitica.</title>
        <authorList>
            <person name="Jiang R.H."/>
            <person name="de Bruijn I."/>
            <person name="Haas B.J."/>
            <person name="Belmonte R."/>
            <person name="Lobach L."/>
            <person name="Christie J."/>
            <person name="van den Ackerveken G."/>
            <person name="Bottin A."/>
            <person name="Bulone V."/>
            <person name="Diaz-Moreno S.M."/>
            <person name="Dumas B."/>
            <person name="Fan L."/>
            <person name="Gaulin E."/>
            <person name="Govers F."/>
            <person name="Grenville-Briggs L.J."/>
            <person name="Horner N.R."/>
            <person name="Levin J.Z."/>
            <person name="Mammella M."/>
            <person name="Meijer H.J."/>
            <person name="Morris P."/>
            <person name="Nusbaum C."/>
            <person name="Oome S."/>
            <person name="Phillips A.J."/>
            <person name="van Rooyen D."/>
            <person name="Rzeszutek E."/>
            <person name="Saraiva M."/>
            <person name="Secombes C.J."/>
            <person name="Seidl M.F."/>
            <person name="Snel B."/>
            <person name="Stassen J.H."/>
            <person name="Sykes S."/>
            <person name="Tripathy S."/>
            <person name="van den Berg H."/>
            <person name="Vega-Arreguin J.C."/>
            <person name="Wawra S."/>
            <person name="Young S.K."/>
            <person name="Zeng Q."/>
            <person name="Dieguez-Uribeondo J."/>
            <person name="Russ C."/>
            <person name="Tyler B.M."/>
            <person name="van West P."/>
        </authorList>
    </citation>
    <scope>NUCLEOTIDE SEQUENCE [LARGE SCALE GENOMIC DNA]</scope>
    <source>
        <strain evidence="5 6">CBS 223.65</strain>
    </source>
</reference>
<dbReference type="OMA" id="WKLMELP"/>
<evidence type="ECO:0000313" key="6">
    <source>
        <dbReference type="Proteomes" id="UP000030745"/>
    </source>
</evidence>
<keyword evidence="3" id="KW-0862">Zinc</keyword>
<dbReference type="AlphaFoldDB" id="A0A067BMF0"/>
<gene>
    <name evidence="5" type="ORF">SPRG_15473</name>
</gene>
<accession>A0A067BMF0</accession>
<evidence type="ECO:0000313" key="5">
    <source>
        <dbReference type="EMBL" id="KDO19383.1"/>
    </source>
</evidence>
<evidence type="ECO:0000256" key="3">
    <source>
        <dbReference type="ARBA" id="ARBA00022833"/>
    </source>
</evidence>
<dbReference type="OrthoDB" id="71257at2759"/>
<keyword evidence="1" id="KW-0479">Metal-binding</keyword>